<keyword evidence="3" id="KW-0328">Glycosyltransferase</keyword>
<keyword evidence="8" id="KW-1185">Reference proteome</keyword>
<keyword evidence="3" id="KW-0808">Transferase</keyword>
<dbReference type="EMBL" id="PNBA02000008">
    <property type="protein sequence ID" value="KAG6417031.1"/>
    <property type="molecule type" value="Genomic_DNA"/>
</dbReference>
<keyword evidence="4" id="KW-0735">Signal-anchor</keyword>
<evidence type="ECO:0000259" key="6">
    <source>
        <dbReference type="Pfam" id="PF03016"/>
    </source>
</evidence>
<feature type="domain" description="Exostosin GT47" evidence="6">
    <location>
        <begin position="2"/>
        <end position="262"/>
    </location>
</feature>
<evidence type="ECO:0000256" key="5">
    <source>
        <dbReference type="ARBA" id="ARBA00023034"/>
    </source>
</evidence>
<comment type="caution">
    <text evidence="7">The sequence shown here is derived from an EMBL/GenBank/DDBJ whole genome shotgun (WGS) entry which is preliminary data.</text>
</comment>
<dbReference type="AlphaFoldDB" id="A0A8X8XT36"/>
<dbReference type="InterPro" id="IPR040911">
    <property type="entry name" value="Exostosin_GT47"/>
</dbReference>
<dbReference type="GO" id="GO:0016757">
    <property type="term" value="F:glycosyltransferase activity"/>
    <property type="evidence" value="ECO:0007669"/>
    <property type="project" value="UniProtKB-KW"/>
</dbReference>
<comment type="subcellular location">
    <subcellularLocation>
        <location evidence="1">Golgi apparatus membrane</location>
        <topology evidence="1">Single-pass type II membrane protein</topology>
    </subcellularLocation>
</comment>
<accession>A0A8X8XT36</accession>
<evidence type="ECO:0000256" key="1">
    <source>
        <dbReference type="ARBA" id="ARBA00004323"/>
    </source>
</evidence>
<name>A0A8X8XT36_SALSN</name>
<organism evidence="7">
    <name type="scientific">Salvia splendens</name>
    <name type="common">Scarlet sage</name>
    <dbReference type="NCBI Taxonomy" id="180675"/>
    <lineage>
        <taxon>Eukaryota</taxon>
        <taxon>Viridiplantae</taxon>
        <taxon>Streptophyta</taxon>
        <taxon>Embryophyta</taxon>
        <taxon>Tracheophyta</taxon>
        <taxon>Spermatophyta</taxon>
        <taxon>Magnoliopsida</taxon>
        <taxon>eudicotyledons</taxon>
        <taxon>Gunneridae</taxon>
        <taxon>Pentapetalae</taxon>
        <taxon>asterids</taxon>
        <taxon>lamiids</taxon>
        <taxon>Lamiales</taxon>
        <taxon>Lamiaceae</taxon>
        <taxon>Nepetoideae</taxon>
        <taxon>Mentheae</taxon>
        <taxon>Salviinae</taxon>
        <taxon>Salvia</taxon>
        <taxon>Salvia subgen. Calosphace</taxon>
        <taxon>core Calosphace</taxon>
    </lineage>
</organism>
<sequence length="315" mass="35860">MENVFKVYVYEEGEAPVFHGGPCRSIYSSEGRFIHEIEKGGRFQTKDPEEAHVYFMPFSVVAMVQYLYEPESFDITPIGTTLVDYVQSISHKHPFWNRSLGADHFMLSCHDWGPHSSSYVPLMYNNSIRVLCNANTSEGFNPLKDVTLPEINLKTGEVTGLLGGPPAKERSILAFFAGGLHGHIRHLLLEQWEGRDADVKYCLCPSGYEVASPRVVEAVYSECVPVLISKSYVPPFSDVLNWKKFAVVIDVDDIGKIKEILSGISEAKYLKMQQRVKQVQRHFVVNPTPDRFDLFHMILHSVWLRRLNLKLRPSL</sequence>
<dbReference type="PANTHER" id="PTHR11062">
    <property type="entry name" value="EXOSTOSIN HEPARAN SULFATE GLYCOSYLTRANSFERASE -RELATED"/>
    <property type="match status" value="1"/>
</dbReference>
<proteinExistence type="inferred from homology"/>
<protein>
    <recommendedName>
        <fullName evidence="6">Exostosin GT47 domain-containing protein</fullName>
    </recommendedName>
</protein>
<reference evidence="7" key="1">
    <citation type="submission" date="2018-01" db="EMBL/GenBank/DDBJ databases">
        <authorList>
            <person name="Mao J.F."/>
        </authorList>
    </citation>
    <scope>NUCLEOTIDE SEQUENCE</scope>
    <source>
        <strain evidence="7">Huo1</strain>
        <tissue evidence="7">Leaf</tissue>
    </source>
</reference>
<dbReference type="Pfam" id="PF03016">
    <property type="entry name" value="Exostosin_GT47"/>
    <property type="match status" value="1"/>
</dbReference>
<keyword evidence="4" id="KW-0812">Transmembrane</keyword>
<gene>
    <name evidence="7" type="ORF">SASPL_124472</name>
</gene>
<dbReference type="Proteomes" id="UP000298416">
    <property type="component" value="Unassembled WGS sequence"/>
</dbReference>
<dbReference type="GO" id="GO:0000139">
    <property type="term" value="C:Golgi membrane"/>
    <property type="evidence" value="ECO:0007669"/>
    <property type="project" value="UniProtKB-SubCell"/>
</dbReference>
<dbReference type="PANTHER" id="PTHR11062:SF300">
    <property type="entry name" value="EXOSTOSIN GT47 DOMAIN-CONTAINING PROTEIN"/>
    <property type="match status" value="1"/>
</dbReference>
<evidence type="ECO:0000313" key="7">
    <source>
        <dbReference type="EMBL" id="KAG6417031.1"/>
    </source>
</evidence>
<keyword evidence="5" id="KW-0333">Golgi apparatus</keyword>
<reference evidence="7" key="2">
    <citation type="submission" date="2020-08" db="EMBL/GenBank/DDBJ databases">
        <title>Plant Genome Project.</title>
        <authorList>
            <person name="Zhang R.-G."/>
        </authorList>
    </citation>
    <scope>NUCLEOTIDE SEQUENCE</scope>
    <source>
        <strain evidence="7">Huo1</strain>
        <tissue evidence="7">Leaf</tissue>
    </source>
</reference>
<evidence type="ECO:0000256" key="3">
    <source>
        <dbReference type="ARBA" id="ARBA00022676"/>
    </source>
</evidence>
<evidence type="ECO:0000256" key="2">
    <source>
        <dbReference type="ARBA" id="ARBA00010271"/>
    </source>
</evidence>
<dbReference type="InterPro" id="IPR004263">
    <property type="entry name" value="Exostosin"/>
</dbReference>
<comment type="similarity">
    <text evidence="2">Belongs to the glycosyltransferase 47 family.</text>
</comment>
<evidence type="ECO:0000256" key="4">
    <source>
        <dbReference type="ARBA" id="ARBA00022968"/>
    </source>
</evidence>
<evidence type="ECO:0000313" key="8">
    <source>
        <dbReference type="Proteomes" id="UP000298416"/>
    </source>
</evidence>